<organism evidence="1 2">
    <name type="scientific">Azospirillum rugosum</name>
    <dbReference type="NCBI Taxonomy" id="416170"/>
    <lineage>
        <taxon>Bacteria</taxon>
        <taxon>Pseudomonadati</taxon>
        <taxon>Pseudomonadota</taxon>
        <taxon>Alphaproteobacteria</taxon>
        <taxon>Rhodospirillales</taxon>
        <taxon>Azospirillaceae</taxon>
        <taxon>Azospirillum</taxon>
    </lineage>
</organism>
<dbReference type="RefSeq" id="WP_209763235.1">
    <property type="nucleotide sequence ID" value="NZ_JAGINP010000001.1"/>
</dbReference>
<dbReference type="Gene3D" id="2.30.30.240">
    <property type="entry name" value="PRC-barrel domain"/>
    <property type="match status" value="1"/>
</dbReference>
<gene>
    <name evidence="1" type="ORF">J2851_000512</name>
</gene>
<comment type="caution">
    <text evidence="1">The sequence shown here is derived from an EMBL/GenBank/DDBJ whole genome shotgun (WGS) entry which is preliminary data.</text>
</comment>
<evidence type="ECO:0008006" key="3">
    <source>
        <dbReference type="Google" id="ProtNLM"/>
    </source>
</evidence>
<dbReference type="PROSITE" id="PS51257">
    <property type="entry name" value="PROKAR_LIPOPROTEIN"/>
    <property type="match status" value="1"/>
</dbReference>
<protein>
    <recommendedName>
        <fullName evidence="3">PRC-barrel domain-containing protein</fullName>
    </recommendedName>
</protein>
<keyword evidence="2" id="KW-1185">Reference proteome</keyword>
<reference evidence="1 2" key="1">
    <citation type="submission" date="2021-03" db="EMBL/GenBank/DDBJ databases">
        <title>Genomic Encyclopedia of Type Strains, Phase III (KMG-III): the genomes of soil and plant-associated and newly described type strains.</title>
        <authorList>
            <person name="Whitman W."/>
        </authorList>
    </citation>
    <scope>NUCLEOTIDE SEQUENCE [LARGE SCALE GENOMIC DNA]</scope>
    <source>
        <strain evidence="1 2">IMMIB AFH-6</strain>
    </source>
</reference>
<dbReference type="EMBL" id="JAGINP010000001">
    <property type="protein sequence ID" value="MBP2290775.1"/>
    <property type="molecule type" value="Genomic_DNA"/>
</dbReference>
<sequence>MRTNPGRPSSVGAAVGAVGARLLAAGALLALGACAEAGDPPRPMASISPLELVGLSVQSAEADRILGRVDDVVVTPSREPVQVLVASGAPVYPLKRRVAVDTGNLRYSSERQALLLTGMSPDQFAALPPIVGNGQPASLPGATDATNWYRATNPGPR</sequence>
<accession>A0ABS4SDX2</accession>
<evidence type="ECO:0000313" key="2">
    <source>
        <dbReference type="Proteomes" id="UP000781958"/>
    </source>
</evidence>
<name>A0ABS4SDX2_9PROT</name>
<dbReference type="SUPFAM" id="SSF50346">
    <property type="entry name" value="PRC-barrel domain"/>
    <property type="match status" value="1"/>
</dbReference>
<evidence type="ECO:0000313" key="1">
    <source>
        <dbReference type="EMBL" id="MBP2290775.1"/>
    </source>
</evidence>
<dbReference type="InterPro" id="IPR011033">
    <property type="entry name" value="PRC_barrel-like_sf"/>
</dbReference>
<dbReference type="Proteomes" id="UP000781958">
    <property type="component" value="Unassembled WGS sequence"/>
</dbReference>
<proteinExistence type="predicted"/>